<dbReference type="InterPro" id="IPR048994">
    <property type="entry name" value="PH-GRAM_MTMR6-9"/>
</dbReference>
<keyword evidence="3" id="KW-1185">Reference proteome</keyword>
<dbReference type="Gene3D" id="2.30.29.30">
    <property type="entry name" value="Pleckstrin-homology domain (PH domain)/Phosphotyrosine-binding domain (PTB)"/>
    <property type="match status" value="1"/>
</dbReference>
<dbReference type="InterPro" id="IPR010569">
    <property type="entry name" value="Myotubularin-like_Pase_dom"/>
</dbReference>
<evidence type="ECO:0000256" key="1">
    <source>
        <dbReference type="ARBA" id="ARBA00007471"/>
    </source>
</evidence>
<dbReference type="PANTHER" id="PTHR10807">
    <property type="entry name" value="MYOTUBULARIN-RELATED"/>
    <property type="match status" value="1"/>
</dbReference>
<dbReference type="InterPro" id="IPR029021">
    <property type="entry name" value="Prot-tyrosine_phosphatase-like"/>
</dbReference>
<evidence type="ECO:0000313" key="4">
    <source>
        <dbReference type="WBParaSite" id="PSU_v2.g10054.t1"/>
    </source>
</evidence>
<dbReference type="GO" id="GO:0005737">
    <property type="term" value="C:cytoplasm"/>
    <property type="evidence" value="ECO:0007669"/>
    <property type="project" value="TreeGrafter"/>
</dbReference>
<protein>
    <submittedName>
        <fullName evidence="4">Myotubularin phosphatase domain-containing protein</fullName>
    </submittedName>
</protein>
<feature type="domain" description="Myotubularin phosphatase" evidence="2">
    <location>
        <begin position="130"/>
        <end position="505"/>
    </location>
</feature>
<dbReference type="PROSITE" id="PS51339">
    <property type="entry name" value="PPASE_MYOTUBULARIN"/>
    <property type="match status" value="1"/>
</dbReference>
<dbReference type="GO" id="GO:0010507">
    <property type="term" value="P:negative regulation of autophagy"/>
    <property type="evidence" value="ECO:0007669"/>
    <property type="project" value="TreeGrafter"/>
</dbReference>
<comment type="similarity">
    <text evidence="1">Belongs to the protein-tyrosine phosphatase family. Non-receptor class myotubularin subfamily.</text>
</comment>
<evidence type="ECO:0000259" key="2">
    <source>
        <dbReference type="PROSITE" id="PS51339"/>
    </source>
</evidence>
<dbReference type="InterPro" id="IPR030564">
    <property type="entry name" value="Myotubularin"/>
</dbReference>
<dbReference type="GO" id="GO:0046856">
    <property type="term" value="P:phosphatidylinositol dephosphorylation"/>
    <property type="evidence" value="ECO:0007669"/>
    <property type="project" value="TreeGrafter"/>
</dbReference>
<dbReference type="PANTHER" id="PTHR10807:SF73">
    <property type="entry name" value="LD06050P"/>
    <property type="match status" value="1"/>
</dbReference>
<reference evidence="4" key="1">
    <citation type="submission" date="2022-11" db="UniProtKB">
        <authorList>
            <consortium name="WormBaseParasite"/>
        </authorList>
    </citation>
    <scope>IDENTIFICATION</scope>
</reference>
<dbReference type="Pfam" id="PF21098">
    <property type="entry name" value="PH-GRAM_MTMR6-like"/>
    <property type="match status" value="1"/>
</dbReference>
<accession>A0A914XSW4</accession>
<proteinExistence type="inferred from homology"/>
<dbReference type="Pfam" id="PF06602">
    <property type="entry name" value="Myotub-related"/>
    <property type="match status" value="1"/>
</dbReference>
<dbReference type="Proteomes" id="UP000887577">
    <property type="component" value="Unplaced"/>
</dbReference>
<dbReference type="SUPFAM" id="SSF50729">
    <property type="entry name" value="PH domain-like"/>
    <property type="match status" value="1"/>
</dbReference>
<dbReference type="InterPro" id="IPR011993">
    <property type="entry name" value="PH-like_dom_sf"/>
</dbReference>
<sequence length="564" mass="63961">MDLSEYIKKSRVDNVLLKHGPRPKSYGTIALTSHHFIFQPSPSQNSINGRDDELWLLLRAVDIAVSEATMMNKGILTLKCKNFMICSFEMEKPHDALLLVQSINALSNLKSPGHEFPYFYRSPFTVLDDGWNIYDVSQQFCELSTMFPDIFRLSSVNKDYHVCSSYPDKSIVVKGVGDDYLRLCATFRRDGRFPVVSFVDYSTKSVLVRTSEPLLGPTNRRCIEDEAVHKAYLLNKNMGILIDTRSKTALASAKARGGGYESAFYYRSWNIIFLELPRAQDIQTSFHKVVETCNDYGNVNFHSRLNASGWLPTIATILSKAGVIAQSMHYVNPGYTHIVHGGESKDMTLMMTSLCALILDPNARTLRGFQSLIEREWILGGHPFGERCSHSAYATGGGEEAPIFVCFLNCVFQMMHAYPTAFEFTDHFLINIFEHSYASEFGTFLYDNERDRCHAQLRKKTVSLWSYVNHPDILSTFMNPLYVPLGQPLWPVISGVIHVLWQRLFLRWNLTWDEADETSAIAAATAEKVKKLQSQLRTLLNQRSRINSGQTIAVEEMSNLTIDG</sequence>
<organism evidence="3 4">
    <name type="scientific">Panagrolaimus superbus</name>
    <dbReference type="NCBI Taxonomy" id="310955"/>
    <lineage>
        <taxon>Eukaryota</taxon>
        <taxon>Metazoa</taxon>
        <taxon>Ecdysozoa</taxon>
        <taxon>Nematoda</taxon>
        <taxon>Chromadorea</taxon>
        <taxon>Rhabditida</taxon>
        <taxon>Tylenchina</taxon>
        <taxon>Panagrolaimomorpha</taxon>
        <taxon>Panagrolaimoidea</taxon>
        <taxon>Panagrolaimidae</taxon>
        <taxon>Panagrolaimus</taxon>
    </lineage>
</organism>
<evidence type="ECO:0000313" key="3">
    <source>
        <dbReference type="Proteomes" id="UP000887577"/>
    </source>
</evidence>
<name>A0A914XSW4_9BILA</name>
<dbReference type="GO" id="GO:0019903">
    <property type="term" value="F:protein phosphatase binding"/>
    <property type="evidence" value="ECO:0007669"/>
    <property type="project" value="TreeGrafter"/>
</dbReference>
<dbReference type="WBParaSite" id="PSU_v2.g10054.t1">
    <property type="protein sequence ID" value="PSU_v2.g10054.t1"/>
    <property type="gene ID" value="PSU_v2.g10054"/>
</dbReference>
<dbReference type="AlphaFoldDB" id="A0A914XSW4"/>
<dbReference type="SUPFAM" id="SSF52799">
    <property type="entry name" value="(Phosphotyrosine protein) phosphatases II"/>
    <property type="match status" value="1"/>
</dbReference>